<dbReference type="PANTHER" id="PTHR43673">
    <property type="entry name" value="NAD(P)H NITROREDUCTASE YDGI-RELATED"/>
    <property type="match status" value="1"/>
</dbReference>
<comment type="similarity">
    <text evidence="1">Belongs to the nitroreductase family.</text>
</comment>
<dbReference type="InterPro" id="IPR023312">
    <property type="entry name" value="Put_nitroreductase_C_bac"/>
</dbReference>
<name>A0ABR7D1P7_9BACT</name>
<evidence type="ECO:0000256" key="1">
    <source>
        <dbReference type="ARBA" id="ARBA00007118"/>
    </source>
</evidence>
<dbReference type="InterPro" id="IPR000415">
    <property type="entry name" value="Nitroreductase-like"/>
</dbReference>
<evidence type="ECO:0000313" key="4">
    <source>
        <dbReference type="EMBL" id="MBC5621864.1"/>
    </source>
</evidence>
<sequence length="187" mass="21438">MLKELLLKNRSYRRFYQDVWISREELLEFVKLTRYCASGRNAQALKYKPVSDAAMCGKVFHTLAWAGYLKDWDGPEEGERPSAYLIQLLDTSIVENCLCDDGIQAQTILLGAVEEGYGGCIIKAFKNEALREILQLPEHLKIMYVIALGKPKETVVLEPMKDGDFKYWREANGTHHVPKREIDDLVI</sequence>
<keyword evidence="2" id="KW-0560">Oxidoreductase</keyword>
<accession>A0ABR7D1P7</accession>
<dbReference type="Pfam" id="PF00881">
    <property type="entry name" value="Nitroreductase"/>
    <property type="match status" value="1"/>
</dbReference>
<dbReference type="PANTHER" id="PTHR43673:SF10">
    <property type="entry name" value="NADH DEHYDROGENASE_NAD(P)H NITROREDUCTASE XCC3605-RELATED"/>
    <property type="match status" value="1"/>
</dbReference>
<organism evidence="4 5">
    <name type="scientific">Butyricimonas hominis</name>
    <dbReference type="NCBI Taxonomy" id="2763032"/>
    <lineage>
        <taxon>Bacteria</taxon>
        <taxon>Pseudomonadati</taxon>
        <taxon>Bacteroidota</taxon>
        <taxon>Bacteroidia</taxon>
        <taxon>Bacteroidales</taxon>
        <taxon>Odoribacteraceae</taxon>
        <taxon>Butyricimonas</taxon>
    </lineage>
</organism>
<evidence type="ECO:0000313" key="5">
    <source>
        <dbReference type="Proteomes" id="UP000646484"/>
    </source>
</evidence>
<feature type="domain" description="Nitroreductase" evidence="3">
    <location>
        <begin position="102"/>
        <end position="150"/>
    </location>
</feature>
<dbReference type="Gene3D" id="3.40.109.10">
    <property type="entry name" value="NADH Oxidase"/>
    <property type="match status" value="1"/>
</dbReference>
<dbReference type="InterPro" id="IPR029479">
    <property type="entry name" value="Nitroreductase"/>
</dbReference>
<evidence type="ECO:0000259" key="3">
    <source>
        <dbReference type="Pfam" id="PF00881"/>
    </source>
</evidence>
<dbReference type="EMBL" id="JACOOH010000005">
    <property type="protein sequence ID" value="MBC5621864.1"/>
    <property type="molecule type" value="Genomic_DNA"/>
</dbReference>
<keyword evidence="5" id="KW-1185">Reference proteome</keyword>
<dbReference type="Gene3D" id="2.20.180.10">
    <property type="entry name" value="putative fmn-dependent nitroreductase like domains"/>
    <property type="match status" value="1"/>
</dbReference>
<reference evidence="4 5" key="1">
    <citation type="submission" date="2020-08" db="EMBL/GenBank/DDBJ databases">
        <title>Genome public.</title>
        <authorList>
            <person name="Liu C."/>
            <person name="Sun Q."/>
        </authorList>
    </citation>
    <scope>NUCLEOTIDE SEQUENCE [LARGE SCALE GENOMIC DNA]</scope>
    <source>
        <strain evidence="4 5">NSJ-56</strain>
    </source>
</reference>
<dbReference type="CDD" id="cd02062">
    <property type="entry name" value="Nitro_FMN_reductase"/>
    <property type="match status" value="1"/>
</dbReference>
<dbReference type="SUPFAM" id="SSF55469">
    <property type="entry name" value="FMN-dependent nitroreductase-like"/>
    <property type="match status" value="1"/>
</dbReference>
<dbReference type="Proteomes" id="UP000646484">
    <property type="component" value="Unassembled WGS sequence"/>
</dbReference>
<protein>
    <submittedName>
        <fullName evidence="4">Nitroreductase family protein</fullName>
    </submittedName>
</protein>
<dbReference type="RefSeq" id="WP_186976299.1">
    <property type="nucleotide sequence ID" value="NZ_JACOOH010000005.1"/>
</dbReference>
<proteinExistence type="inferred from homology"/>
<comment type="caution">
    <text evidence="4">The sequence shown here is derived from an EMBL/GenBank/DDBJ whole genome shotgun (WGS) entry which is preliminary data.</text>
</comment>
<evidence type="ECO:0000256" key="2">
    <source>
        <dbReference type="ARBA" id="ARBA00023002"/>
    </source>
</evidence>
<gene>
    <name evidence="4" type="ORF">H8S64_12220</name>
</gene>